<feature type="transmembrane region" description="Helical" evidence="1">
    <location>
        <begin position="333"/>
        <end position="354"/>
    </location>
</feature>
<comment type="caution">
    <text evidence="2">The sequence shown here is derived from an EMBL/GenBank/DDBJ whole genome shotgun (WGS) entry which is preliminary data.</text>
</comment>
<dbReference type="Gene3D" id="3.30.70.1320">
    <property type="entry name" value="Multidrug efflux transporter AcrB pore domain like"/>
    <property type="match status" value="1"/>
</dbReference>
<feature type="transmembrane region" description="Helical" evidence="1">
    <location>
        <begin position="12"/>
        <end position="30"/>
    </location>
</feature>
<gene>
    <name evidence="2" type="ORF">LCGC14_0091950</name>
</gene>
<dbReference type="Pfam" id="PF00873">
    <property type="entry name" value="ACR_tran"/>
    <property type="match status" value="1"/>
</dbReference>
<dbReference type="SUPFAM" id="SSF82714">
    <property type="entry name" value="Multidrug efflux transporter AcrB TolC docking domain, DN and DC subdomains"/>
    <property type="match status" value="2"/>
</dbReference>
<dbReference type="Gene3D" id="3.30.2090.10">
    <property type="entry name" value="Multidrug efflux transporter AcrB TolC docking domain, DN and DC subdomains"/>
    <property type="match status" value="2"/>
</dbReference>
<reference evidence="2" key="1">
    <citation type="journal article" date="2015" name="Nature">
        <title>Complex archaea that bridge the gap between prokaryotes and eukaryotes.</title>
        <authorList>
            <person name="Spang A."/>
            <person name="Saw J.H."/>
            <person name="Jorgensen S.L."/>
            <person name="Zaremba-Niedzwiedzka K."/>
            <person name="Martijn J."/>
            <person name="Lind A.E."/>
            <person name="van Eijk R."/>
            <person name="Schleper C."/>
            <person name="Guy L."/>
            <person name="Ettema T.J."/>
        </authorList>
    </citation>
    <scope>NUCLEOTIDE SEQUENCE</scope>
</reference>
<protein>
    <recommendedName>
        <fullName evidence="3">MFS transporter</fullName>
    </recommendedName>
</protein>
<dbReference type="SUPFAM" id="SSF82866">
    <property type="entry name" value="Multidrug efflux transporter AcrB transmembrane domain"/>
    <property type="match status" value="2"/>
</dbReference>
<keyword evidence="1" id="KW-1133">Transmembrane helix</keyword>
<dbReference type="Gene3D" id="3.30.70.1430">
    <property type="entry name" value="Multidrug efflux transporter AcrB pore domain"/>
    <property type="match status" value="2"/>
</dbReference>
<dbReference type="PANTHER" id="PTHR32063:SF18">
    <property type="entry name" value="CATION EFFLUX SYSTEM PROTEIN"/>
    <property type="match status" value="1"/>
</dbReference>
<dbReference type="GO" id="GO:0042910">
    <property type="term" value="F:xenobiotic transmembrane transporter activity"/>
    <property type="evidence" value="ECO:0007669"/>
    <property type="project" value="TreeGrafter"/>
</dbReference>
<evidence type="ECO:0000256" key="1">
    <source>
        <dbReference type="SAM" id="Phobius"/>
    </source>
</evidence>
<dbReference type="PANTHER" id="PTHR32063">
    <property type="match status" value="1"/>
</dbReference>
<dbReference type="InterPro" id="IPR027463">
    <property type="entry name" value="AcrB_DN_DC_subdom"/>
</dbReference>
<evidence type="ECO:0000313" key="2">
    <source>
        <dbReference type="EMBL" id="KKO03768.1"/>
    </source>
</evidence>
<feature type="transmembrane region" description="Helical" evidence="1">
    <location>
        <begin position="434"/>
        <end position="452"/>
    </location>
</feature>
<evidence type="ECO:0008006" key="3">
    <source>
        <dbReference type="Google" id="ProtNLM"/>
    </source>
</evidence>
<feature type="transmembrane region" description="Helical" evidence="1">
    <location>
        <begin position="528"/>
        <end position="546"/>
    </location>
</feature>
<feature type="transmembrane region" description="Helical" evidence="1">
    <location>
        <begin position="387"/>
        <end position="413"/>
    </location>
</feature>
<feature type="transmembrane region" description="Helical" evidence="1">
    <location>
        <begin position="983"/>
        <end position="1010"/>
    </location>
</feature>
<dbReference type="EMBL" id="LAZR01000025">
    <property type="protein sequence ID" value="KKO03768.1"/>
    <property type="molecule type" value="Genomic_DNA"/>
</dbReference>
<keyword evidence="1" id="KW-0812">Transmembrane</keyword>
<sequence>MDIAGYFIKHKVTSWLVALIMGIGGAIAFLELGRLEDPAFTLKMAMVITPYPGASPEQVEEELTYPLENAIQQLAYIDKVTSISSAGLSQITVEVQSNYGPDQLPQIWDELRRRINDLRPNLPPGVEEPQIKDDFADVYGTFLMVSGDGYKYRELRDFSDYLRRELVLVDGVGKVTLAGVPQEQVHVEISRASMSAQGIAPQRLYDLLSRQNVVSDAGKMLVGSESIRLHPTGEFQDVSELERLIISAPGSSRRVYLGDIASVSRGFAEEPSNLYRAQGRPALGLGVSFAKHVNVVDVGNAVAARLAELDSDRPAGMHVNVFYNQAHEVEESVSGFVLNFIISVAIVIGVLLVFMGLRSGLLIGLVLALTVLGTFIFMRLLDIELQRISLGALVIALGMLVDNAIVIVEGILVGRQRGQTTLQSARDIVKQTKLPLLGATVIAIIAFAPIGLSDDSTGEYCISLFQVLLISLLLSWITAITLTPFFASLFFRDQPGEGDETSEQQDPYKGLIFTLYRRLLGSALRHRVVTMIMLVVMLGASVYGFSTVRQSFFPASNTPMFFIDVWLPKGSDIRYTEQVTAEVDRYVLEQPGVTSVTSTIGQGALRFILTYFPQRIHANYAQLLVRTEEREQIEPLIAQLDGYFKQQHPTAQVKLKQLMLGPGSDSKIEARFTGPDPEVLRQLGAETIAIMRADPVADAVMHDWRERTKLVRPQFVESQARELGVDKRDLDTLLKMNFSGLNVGLYRDGTRMLPIVARTPDDERLDASTLNDLLVWSSARSTYIPVEQVVSSFVTLWEDPMIMREDRKRTLTVQADPSIISEQTATELFSRLRPEIETIELPRGYSLEWGGEYESSRDAQKAVFGSLPLGYLAMFLITVLLFDSIKRAAIIWATVPLAVIGVTLGFLVTGIPFGFMALLGFLSLSGMLVKNGIVLVDEIGLQIDGGKEAYSALVDASISRVRPVAMAALTTILGMAPLLTDAFFQSMAVVIMFGLGFATVLTLVVLPLLYSMTYRIGAPREGAV</sequence>
<dbReference type="GO" id="GO:0005886">
    <property type="term" value="C:plasma membrane"/>
    <property type="evidence" value="ECO:0007669"/>
    <property type="project" value="TreeGrafter"/>
</dbReference>
<dbReference type="Gene3D" id="3.30.70.1440">
    <property type="entry name" value="Multidrug efflux transporter AcrB pore domain"/>
    <property type="match status" value="1"/>
</dbReference>
<feature type="transmembrane region" description="Helical" evidence="1">
    <location>
        <begin position="361"/>
        <end position="381"/>
    </location>
</feature>
<name>A0A0F9VV22_9ZZZZ</name>
<feature type="transmembrane region" description="Helical" evidence="1">
    <location>
        <begin position="889"/>
        <end position="922"/>
    </location>
</feature>
<dbReference type="SUPFAM" id="SSF82693">
    <property type="entry name" value="Multidrug efflux transporter AcrB pore domain, PN1, PN2, PC1 and PC2 subdomains"/>
    <property type="match status" value="3"/>
</dbReference>
<keyword evidence="1" id="KW-0472">Membrane</keyword>
<dbReference type="PRINTS" id="PR00702">
    <property type="entry name" value="ACRIFLAVINRP"/>
</dbReference>
<feature type="transmembrane region" description="Helical" evidence="1">
    <location>
        <begin position="862"/>
        <end position="882"/>
    </location>
</feature>
<proteinExistence type="predicted"/>
<dbReference type="InterPro" id="IPR001036">
    <property type="entry name" value="Acrflvin-R"/>
</dbReference>
<feature type="transmembrane region" description="Helical" evidence="1">
    <location>
        <begin position="464"/>
        <end position="491"/>
    </location>
</feature>
<dbReference type="Gene3D" id="1.20.1640.10">
    <property type="entry name" value="Multidrug efflux transporter AcrB transmembrane domain"/>
    <property type="match status" value="2"/>
</dbReference>
<accession>A0A0F9VV22</accession>
<dbReference type="AlphaFoldDB" id="A0A0F9VV22"/>
<organism evidence="2">
    <name type="scientific">marine sediment metagenome</name>
    <dbReference type="NCBI Taxonomy" id="412755"/>
    <lineage>
        <taxon>unclassified sequences</taxon>
        <taxon>metagenomes</taxon>
        <taxon>ecological metagenomes</taxon>
    </lineage>
</organism>